<feature type="compositionally biased region" description="Basic and acidic residues" evidence="1">
    <location>
        <begin position="17"/>
        <end position="36"/>
    </location>
</feature>
<name>A0A2S2CPC3_9PROT</name>
<sequence length="68" mass="7690">MDDRRMPTPKSPFTEALKSDPKENAEKARRLYDSPDRQSVTDANRRIPDDSREPPADPGSAANVRRPL</sequence>
<gene>
    <name evidence="2" type="ORF">DEW08_08955</name>
</gene>
<feature type="region of interest" description="Disordered" evidence="1">
    <location>
        <begin position="1"/>
        <end position="68"/>
    </location>
</feature>
<dbReference type="Proteomes" id="UP000245629">
    <property type="component" value="Chromosome 2"/>
</dbReference>
<accession>A0A2S2CPC3</accession>
<protein>
    <submittedName>
        <fullName evidence="2">Uncharacterized protein</fullName>
    </submittedName>
</protein>
<evidence type="ECO:0000313" key="3">
    <source>
        <dbReference type="Proteomes" id="UP000245629"/>
    </source>
</evidence>
<dbReference type="AlphaFoldDB" id="A0A2S2CPC3"/>
<feature type="compositionally biased region" description="Basic and acidic residues" evidence="1">
    <location>
        <begin position="43"/>
        <end position="55"/>
    </location>
</feature>
<keyword evidence="3" id="KW-1185">Reference proteome</keyword>
<dbReference type="KEGG" id="azz:DEW08_08955"/>
<evidence type="ECO:0000313" key="2">
    <source>
        <dbReference type="EMBL" id="AWK86351.1"/>
    </source>
</evidence>
<organism evidence="2 3">
    <name type="scientific">Azospirillum thermophilum</name>
    <dbReference type="NCBI Taxonomy" id="2202148"/>
    <lineage>
        <taxon>Bacteria</taxon>
        <taxon>Pseudomonadati</taxon>
        <taxon>Pseudomonadota</taxon>
        <taxon>Alphaproteobacteria</taxon>
        <taxon>Rhodospirillales</taxon>
        <taxon>Azospirillaceae</taxon>
        <taxon>Azospirillum</taxon>
    </lineage>
</organism>
<dbReference type="OrthoDB" id="7376500at2"/>
<evidence type="ECO:0000256" key="1">
    <source>
        <dbReference type="SAM" id="MobiDB-lite"/>
    </source>
</evidence>
<proteinExistence type="predicted"/>
<dbReference type="EMBL" id="CP029353">
    <property type="protein sequence ID" value="AWK86351.1"/>
    <property type="molecule type" value="Genomic_DNA"/>
</dbReference>
<reference evidence="3" key="1">
    <citation type="submission" date="2018-05" db="EMBL/GenBank/DDBJ databases">
        <title>Azospirillum thermophila sp. nov., a novel isolated from hot spring.</title>
        <authorList>
            <person name="Zhao Z."/>
        </authorList>
    </citation>
    <scope>NUCLEOTIDE SEQUENCE [LARGE SCALE GENOMIC DNA]</scope>
    <source>
        <strain evidence="3">CFH 70021</strain>
    </source>
</reference>
<dbReference type="RefSeq" id="WP_109326356.1">
    <property type="nucleotide sequence ID" value="NZ_CP029353.1"/>
</dbReference>